<evidence type="ECO:0000313" key="4">
    <source>
        <dbReference type="Proteomes" id="UP000310477"/>
    </source>
</evidence>
<dbReference type="AlphaFoldDB" id="A0A4U1C8I8"/>
<evidence type="ECO:0000256" key="1">
    <source>
        <dbReference type="SAM" id="SignalP"/>
    </source>
</evidence>
<proteinExistence type="predicted"/>
<reference evidence="3 4" key="1">
    <citation type="submission" date="2019-04" db="EMBL/GenBank/DDBJ databases">
        <title>Pedobacter sp. AR-2-6 sp. nov., isolated from Arctic soil.</title>
        <authorList>
            <person name="Dahal R.H."/>
            <person name="Kim D.-U."/>
        </authorList>
    </citation>
    <scope>NUCLEOTIDE SEQUENCE [LARGE SCALE GENOMIC DNA]</scope>
    <source>
        <strain evidence="3 4">AR-2-6</strain>
    </source>
</reference>
<organism evidence="3 4">
    <name type="scientific">Pedobacter cryotolerans</name>
    <dbReference type="NCBI Taxonomy" id="2571270"/>
    <lineage>
        <taxon>Bacteria</taxon>
        <taxon>Pseudomonadati</taxon>
        <taxon>Bacteroidota</taxon>
        <taxon>Sphingobacteriia</taxon>
        <taxon>Sphingobacteriales</taxon>
        <taxon>Sphingobacteriaceae</taxon>
        <taxon>Pedobacter</taxon>
    </lineage>
</organism>
<gene>
    <name evidence="3" type="primary">porV</name>
    <name evidence="3" type="ORF">FA045_06690</name>
</gene>
<keyword evidence="1" id="KW-0732">Signal</keyword>
<feature type="chain" id="PRO_5020842578" evidence="1">
    <location>
        <begin position="27"/>
        <end position="398"/>
    </location>
</feature>
<evidence type="ECO:0000259" key="2">
    <source>
        <dbReference type="Pfam" id="PF19572"/>
    </source>
</evidence>
<dbReference type="InterPro" id="IPR047799">
    <property type="entry name" value="T9SS_OM_PorV"/>
</dbReference>
<dbReference type="SUPFAM" id="SSF56935">
    <property type="entry name" value="Porins"/>
    <property type="match status" value="1"/>
</dbReference>
<evidence type="ECO:0000313" key="3">
    <source>
        <dbReference type="EMBL" id="TKC01928.1"/>
    </source>
</evidence>
<dbReference type="Proteomes" id="UP000310477">
    <property type="component" value="Unassembled WGS sequence"/>
</dbReference>
<dbReference type="NCBIfam" id="NF033710">
    <property type="entry name" value="T9SS_OM_PorV"/>
    <property type="match status" value="1"/>
</dbReference>
<dbReference type="InterPro" id="IPR045741">
    <property type="entry name" value="PorV"/>
</dbReference>
<dbReference type="OrthoDB" id="9758448at2"/>
<feature type="domain" description="Type IX secretion system protein PorV" evidence="2">
    <location>
        <begin position="39"/>
        <end position="276"/>
    </location>
</feature>
<feature type="signal peptide" evidence="1">
    <location>
        <begin position="1"/>
        <end position="26"/>
    </location>
</feature>
<protein>
    <submittedName>
        <fullName evidence="3">Type IX secretion system outer membrane channel protein PorV</fullName>
    </submittedName>
</protein>
<dbReference type="Gene3D" id="2.40.160.60">
    <property type="entry name" value="Outer membrane protein transport protein (OMPP1/FadL/TodX)"/>
    <property type="match status" value="2"/>
</dbReference>
<dbReference type="Pfam" id="PF19572">
    <property type="entry name" value="PorV"/>
    <property type="match status" value="1"/>
</dbReference>
<dbReference type="NCBIfam" id="NF033709">
    <property type="entry name" value="PorV_fam"/>
    <property type="match status" value="1"/>
</dbReference>
<name>A0A4U1C8I8_9SPHI</name>
<keyword evidence="4" id="KW-1185">Reference proteome</keyword>
<dbReference type="EMBL" id="SWBO01000003">
    <property type="protein sequence ID" value="TKC01928.1"/>
    <property type="molecule type" value="Genomic_DNA"/>
</dbReference>
<accession>A0A4U1C8I8</accession>
<comment type="caution">
    <text evidence="3">The sequence shown here is derived from an EMBL/GenBank/DDBJ whole genome shotgun (WGS) entry which is preliminary data.</text>
</comment>
<dbReference type="RefSeq" id="WP_136875768.1">
    <property type="nucleotide sequence ID" value="NZ_SWBO01000003.1"/>
</dbReference>
<sequence>MIFKYFGVATFSVFSVAILCSKNLQAQVVQPGTQTNGSQANNIRTAVPFLLITPDARAASMGDAGVAVQPDANSMSINPAKLAFLEMPYGFAASYSPWLKNLVPDINLAYLSGFYKLNGQSNLGASLRYFSLGQIQLTDINKNDLGIYSPNEFAFDLTYAKRFGNELSLATTGRFIYSNLTSGQFSAGQQTTAGKAFAVDVSAFYKRQTVLFNKDAIVSAGANFSNIGTKISYVEGAPKQFLPTNMKIGAASTFIVDDYNQFTFALDFNKLMVPTEPIRDGNGDIIAGKDPNRSIPAGIFGSFTDAPGGLSEELKEVSIAAGAEYWYNQQFALRAGYFYESPQKGDRRYMTVGAGLKYNIFNIDFAYLLANPQKSPLANTLRFSLIFNFGSNIVTNEN</sequence>